<dbReference type="OrthoDB" id="9892871at2"/>
<dbReference type="EMBL" id="FOVM01000001">
    <property type="protein sequence ID" value="SFN39491.1"/>
    <property type="molecule type" value="Genomic_DNA"/>
</dbReference>
<accession>A0A1I4YN81</accession>
<evidence type="ECO:0000256" key="2">
    <source>
        <dbReference type="SAM" id="Phobius"/>
    </source>
</evidence>
<evidence type="ECO:0000313" key="3">
    <source>
        <dbReference type="EMBL" id="SFN39491.1"/>
    </source>
</evidence>
<feature type="region of interest" description="Disordered" evidence="1">
    <location>
        <begin position="1"/>
        <end position="22"/>
    </location>
</feature>
<keyword evidence="2" id="KW-1133">Transmembrane helix</keyword>
<dbReference type="AlphaFoldDB" id="A0A1I4YN81"/>
<protein>
    <submittedName>
        <fullName evidence="3">Uncharacterized protein</fullName>
    </submittedName>
</protein>
<proteinExistence type="predicted"/>
<feature type="transmembrane region" description="Helical" evidence="2">
    <location>
        <begin position="51"/>
        <end position="73"/>
    </location>
</feature>
<reference evidence="4" key="1">
    <citation type="submission" date="2016-10" db="EMBL/GenBank/DDBJ databases">
        <authorList>
            <person name="Varghese N."/>
            <person name="Submissions S."/>
        </authorList>
    </citation>
    <scope>NUCLEOTIDE SEQUENCE [LARGE SCALE GENOMIC DNA]</scope>
    <source>
        <strain evidence="4">CGMCC 1.11101</strain>
    </source>
</reference>
<name>A0A1I4YN81_9MICO</name>
<dbReference type="RefSeq" id="WP_143094958.1">
    <property type="nucleotide sequence ID" value="NZ_FOVM01000001.1"/>
</dbReference>
<dbReference type="STRING" id="995034.SAMN05216219_0372"/>
<dbReference type="Proteomes" id="UP000198867">
    <property type="component" value="Unassembled WGS sequence"/>
</dbReference>
<evidence type="ECO:0000256" key="1">
    <source>
        <dbReference type="SAM" id="MobiDB-lite"/>
    </source>
</evidence>
<keyword evidence="4" id="KW-1185">Reference proteome</keyword>
<evidence type="ECO:0000313" key="4">
    <source>
        <dbReference type="Proteomes" id="UP000198867"/>
    </source>
</evidence>
<sequence>MADENGVVMTLPTDRRERDSSMGEQVRILNLEEIREDLASTMAEIRRRVSLGMFLGVAAGFVAIIVASIVAIATGDHGQDRGGYDPR</sequence>
<gene>
    <name evidence="3" type="ORF">SAMN05216219_0372</name>
</gene>
<keyword evidence="2" id="KW-0472">Membrane</keyword>
<organism evidence="3 4">
    <name type="scientific">Mycetocola miduiensis</name>
    <dbReference type="NCBI Taxonomy" id="995034"/>
    <lineage>
        <taxon>Bacteria</taxon>
        <taxon>Bacillati</taxon>
        <taxon>Actinomycetota</taxon>
        <taxon>Actinomycetes</taxon>
        <taxon>Micrococcales</taxon>
        <taxon>Microbacteriaceae</taxon>
        <taxon>Mycetocola</taxon>
    </lineage>
</organism>
<keyword evidence="2" id="KW-0812">Transmembrane</keyword>